<feature type="binding site" evidence="5">
    <location>
        <position position="120"/>
    </location>
    <ligand>
        <name>Mg(2+)</name>
        <dbReference type="ChEBI" id="CHEBI:18420"/>
    </ligand>
</feature>
<gene>
    <name evidence="6" type="ORF">WH87_10760</name>
</gene>
<evidence type="ECO:0000256" key="2">
    <source>
        <dbReference type="ARBA" id="ARBA00016549"/>
    </source>
</evidence>
<dbReference type="GO" id="GO:0008168">
    <property type="term" value="F:methyltransferase activity"/>
    <property type="evidence" value="ECO:0007669"/>
    <property type="project" value="UniProtKB-KW"/>
</dbReference>
<dbReference type="GO" id="GO:0032259">
    <property type="term" value="P:methylation"/>
    <property type="evidence" value="ECO:0007669"/>
    <property type="project" value="UniProtKB-KW"/>
</dbReference>
<reference evidence="6 7" key="1">
    <citation type="submission" date="2015-03" db="EMBL/GenBank/DDBJ databases">
        <authorList>
            <person name="Lepp D."/>
            <person name="Hassan Y.I."/>
            <person name="Li X.-Z."/>
            <person name="Zhou T."/>
        </authorList>
    </citation>
    <scope>NUCLEOTIDE SEQUENCE [LARGE SCALE GENOMIC DNA]</scope>
    <source>
        <strain evidence="6 7">E84</strain>
    </source>
</reference>
<sequence length="219" mass="23327">MTVKPLPANHEKLFAAVVSDALDVVGIANSVLPPRIRPLDDSLTLIGRARTGMYIETAEVEDGVNPYELEIKLVDDLKSNEIAVLACGGSNRIAPWGGLLSTASVGRGAAGCITDGMVRDILTIRKLKLPVYHNGIAPLDSKGRGQIMAIDVPVILAGVRIQPGDLLIGDADGVAVIPHQREDEVLAVAFSKVEGEDRSSADLLNGHYLRDVYARYGVL</sequence>
<organism evidence="6 7">
    <name type="scientific">Devosia epidermidihirudinis</name>
    <dbReference type="NCBI Taxonomy" id="1293439"/>
    <lineage>
        <taxon>Bacteria</taxon>
        <taxon>Pseudomonadati</taxon>
        <taxon>Pseudomonadota</taxon>
        <taxon>Alphaproteobacteria</taxon>
        <taxon>Hyphomicrobiales</taxon>
        <taxon>Devosiaceae</taxon>
        <taxon>Devosia</taxon>
    </lineage>
</organism>
<comment type="cofactor">
    <cofactor evidence="5">
        <name>Mg(2+)</name>
        <dbReference type="ChEBI" id="CHEBI:18420"/>
    </cofactor>
</comment>
<dbReference type="PANTHER" id="PTHR33254">
    <property type="entry name" value="4-HYDROXY-4-METHYL-2-OXOGLUTARATE ALDOLASE 3-RELATED"/>
    <property type="match status" value="1"/>
</dbReference>
<dbReference type="Gene3D" id="3.50.30.40">
    <property type="entry name" value="Ribonuclease E inhibitor RraA/RraA-like"/>
    <property type="match status" value="1"/>
</dbReference>
<protein>
    <recommendedName>
        <fullName evidence="2">Putative 4-hydroxy-4-methyl-2-oxoglutarate aldolase</fullName>
    </recommendedName>
    <alternativeName>
        <fullName evidence="3">Regulator of ribonuclease activity homolog</fullName>
    </alternativeName>
    <alternativeName>
        <fullName evidence="4">RraA-like protein</fullName>
    </alternativeName>
</protein>
<dbReference type="Proteomes" id="UP000033411">
    <property type="component" value="Unassembled WGS sequence"/>
</dbReference>
<evidence type="ECO:0000256" key="1">
    <source>
        <dbReference type="ARBA" id="ARBA00001968"/>
    </source>
</evidence>
<dbReference type="InterPro" id="IPR036704">
    <property type="entry name" value="RraA/RraA-like_sf"/>
</dbReference>
<evidence type="ECO:0000313" key="7">
    <source>
        <dbReference type="Proteomes" id="UP000033411"/>
    </source>
</evidence>
<dbReference type="SUPFAM" id="SSF89562">
    <property type="entry name" value="RraA-like"/>
    <property type="match status" value="1"/>
</dbReference>
<dbReference type="AlphaFoldDB" id="A0A0F5QBJ7"/>
<keyword evidence="5" id="KW-0479">Metal-binding</keyword>
<dbReference type="PANTHER" id="PTHR33254:SF4">
    <property type="entry name" value="4-HYDROXY-4-METHYL-2-OXOGLUTARATE ALDOLASE 3-RELATED"/>
    <property type="match status" value="1"/>
</dbReference>
<comment type="cofactor">
    <cofactor evidence="1">
        <name>a divalent metal cation</name>
        <dbReference type="ChEBI" id="CHEBI:60240"/>
    </cofactor>
</comment>
<evidence type="ECO:0000313" key="6">
    <source>
        <dbReference type="EMBL" id="KKC38088.1"/>
    </source>
</evidence>
<keyword evidence="7" id="KW-1185">Reference proteome</keyword>
<keyword evidence="5" id="KW-0460">Magnesium</keyword>
<dbReference type="InterPro" id="IPR005493">
    <property type="entry name" value="RraA/RraA-like"/>
</dbReference>
<dbReference type="STRING" id="1293439.WH87_10760"/>
<evidence type="ECO:0000256" key="4">
    <source>
        <dbReference type="ARBA" id="ARBA00030169"/>
    </source>
</evidence>
<dbReference type="RefSeq" id="WP_046139154.1">
    <property type="nucleotide sequence ID" value="NZ_LANJ01000016.1"/>
</dbReference>
<dbReference type="CDD" id="cd16841">
    <property type="entry name" value="RraA_family"/>
    <property type="match status" value="1"/>
</dbReference>
<accession>A0A0F5QBJ7</accession>
<dbReference type="OrthoDB" id="9812532at2"/>
<evidence type="ECO:0000256" key="3">
    <source>
        <dbReference type="ARBA" id="ARBA00029596"/>
    </source>
</evidence>
<comment type="caution">
    <text evidence="6">The sequence shown here is derived from an EMBL/GenBank/DDBJ whole genome shotgun (WGS) entry which is preliminary data.</text>
</comment>
<dbReference type="GO" id="GO:0046872">
    <property type="term" value="F:metal ion binding"/>
    <property type="evidence" value="ECO:0007669"/>
    <property type="project" value="UniProtKB-KW"/>
</dbReference>
<keyword evidence="6" id="KW-0808">Transferase</keyword>
<dbReference type="EMBL" id="LANJ01000016">
    <property type="protein sequence ID" value="KKC38088.1"/>
    <property type="molecule type" value="Genomic_DNA"/>
</dbReference>
<feature type="binding site" evidence="5">
    <location>
        <position position="119"/>
    </location>
    <ligand>
        <name>substrate</name>
    </ligand>
</feature>
<dbReference type="PATRIC" id="fig|1293439.3.peg.1740"/>
<evidence type="ECO:0000256" key="5">
    <source>
        <dbReference type="PIRSR" id="PIRSR605493-1"/>
    </source>
</evidence>
<keyword evidence="6" id="KW-0489">Methyltransferase</keyword>
<name>A0A0F5QBJ7_9HYPH</name>
<feature type="binding site" evidence="5">
    <location>
        <begin position="97"/>
        <end position="100"/>
    </location>
    <ligand>
        <name>substrate</name>
    </ligand>
</feature>
<proteinExistence type="predicted"/>
<dbReference type="Pfam" id="PF03737">
    <property type="entry name" value="RraA-like"/>
    <property type="match status" value="1"/>
</dbReference>